<dbReference type="AlphaFoldDB" id="A0A1B5Z8F7"/>
<keyword evidence="2" id="KW-1185">Reference proteome</keyword>
<name>A0A1B5Z8F7_TRISU</name>
<gene>
    <name evidence="1" type="ORF">TSUD_420580</name>
</gene>
<feature type="non-terminal residue" evidence="1">
    <location>
        <position position="1"/>
    </location>
</feature>
<evidence type="ECO:0000313" key="2">
    <source>
        <dbReference type="Proteomes" id="UP000242715"/>
    </source>
</evidence>
<sequence length="203" mass="22870">WLLPNAVVADFRLRSRSFVWRRENIILRSSAIVVGSSSTTAVYRVPVGPEDFHSDCDSSSSVVDDDDEDCVVIGSSSSSVRKPLAIDLNFPGPMNFDTEKEIRATELLYLLIFFLLPDYFLVTAPMARQRLTRELRLPLPRLVLRAPIPPSPNENQTPAVFTLFFGKQALVCLLLDQMTRVFDSYALSSVLNRCIRCQSVEIE</sequence>
<evidence type="ECO:0000313" key="1">
    <source>
        <dbReference type="EMBL" id="GAU10397.1"/>
    </source>
</evidence>
<dbReference type="EMBL" id="BCLP01044420">
    <property type="protein sequence ID" value="GAU10397.1"/>
    <property type="molecule type" value="Genomic_DNA"/>
</dbReference>
<dbReference type="Proteomes" id="UP000242715">
    <property type="component" value="Unassembled WGS sequence"/>
</dbReference>
<feature type="non-terminal residue" evidence="1">
    <location>
        <position position="203"/>
    </location>
</feature>
<proteinExistence type="predicted"/>
<protein>
    <submittedName>
        <fullName evidence="1">Uncharacterized protein</fullName>
    </submittedName>
</protein>
<accession>A0A1B5Z8F7</accession>
<organism evidence="1 2">
    <name type="scientific">Trifolium subterraneum</name>
    <name type="common">Subterranean clover</name>
    <dbReference type="NCBI Taxonomy" id="3900"/>
    <lineage>
        <taxon>Eukaryota</taxon>
        <taxon>Viridiplantae</taxon>
        <taxon>Streptophyta</taxon>
        <taxon>Embryophyta</taxon>
        <taxon>Tracheophyta</taxon>
        <taxon>Spermatophyta</taxon>
        <taxon>Magnoliopsida</taxon>
        <taxon>eudicotyledons</taxon>
        <taxon>Gunneridae</taxon>
        <taxon>Pentapetalae</taxon>
        <taxon>rosids</taxon>
        <taxon>fabids</taxon>
        <taxon>Fabales</taxon>
        <taxon>Fabaceae</taxon>
        <taxon>Papilionoideae</taxon>
        <taxon>50 kb inversion clade</taxon>
        <taxon>NPAAA clade</taxon>
        <taxon>Hologalegina</taxon>
        <taxon>IRL clade</taxon>
        <taxon>Trifolieae</taxon>
        <taxon>Trifolium</taxon>
    </lineage>
</organism>
<reference evidence="2" key="1">
    <citation type="journal article" date="2017" name="Front. Plant Sci.">
        <title>Climate Clever Clovers: New Paradigm to Reduce the Environmental Footprint of Ruminants by Breeding Low Methanogenic Forages Utilizing Haplotype Variation.</title>
        <authorList>
            <person name="Kaur P."/>
            <person name="Appels R."/>
            <person name="Bayer P.E."/>
            <person name="Keeble-Gagnere G."/>
            <person name="Wang J."/>
            <person name="Hirakawa H."/>
            <person name="Shirasawa K."/>
            <person name="Vercoe P."/>
            <person name="Stefanova K."/>
            <person name="Durmic Z."/>
            <person name="Nichols P."/>
            <person name="Revell C."/>
            <person name="Isobe S.N."/>
            <person name="Edwards D."/>
            <person name="Erskine W."/>
        </authorList>
    </citation>
    <scope>NUCLEOTIDE SEQUENCE [LARGE SCALE GENOMIC DNA]</scope>
    <source>
        <strain evidence="2">cv. Daliak</strain>
    </source>
</reference>
<comment type="caution">
    <text evidence="1">The sequence shown here is derived from an EMBL/GenBank/DDBJ whole genome shotgun (WGS) entry which is preliminary data.</text>
</comment>